<name>A0A2S7FA02_CLOBU</name>
<dbReference type="Proteomes" id="UP000238081">
    <property type="component" value="Unassembled WGS sequence"/>
</dbReference>
<comment type="caution">
    <text evidence="7">The sequence shown here is derived from an EMBL/GenBank/DDBJ whole genome shotgun (WGS) entry which is preliminary data.</text>
</comment>
<dbReference type="InterPro" id="IPR013325">
    <property type="entry name" value="RNA_pol_sigma_r2"/>
</dbReference>
<dbReference type="InterPro" id="IPR013324">
    <property type="entry name" value="RNA_pol_sigma_r3/r4-like"/>
</dbReference>
<accession>A0A2S7FA02</accession>
<dbReference type="PANTHER" id="PTHR43133">
    <property type="entry name" value="RNA POLYMERASE ECF-TYPE SIGMA FACTO"/>
    <property type="match status" value="1"/>
</dbReference>
<dbReference type="InterPro" id="IPR039425">
    <property type="entry name" value="RNA_pol_sigma-70-like"/>
</dbReference>
<evidence type="ECO:0000259" key="6">
    <source>
        <dbReference type="Pfam" id="PF08281"/>
    </source>
</evidence>
<comment type="similarity">
    <text evidence="1">Belongs to the sigma-70 factor family. ECF subfamily.</text>
</comment>
<dbReference type="NCBIfam" id="TIGR02937">
    <property type="entry name" value="sigma70-ECF"/>
    <property type="match status" value="1"/>
</dbReference>
<dbReference type="Pfam" id="PF04542">
    <property type="entry name" value="Sigma70_r2"/>
    <property type="match status" value="1"/>
</dbReference>
<reference evidence="7 8" key="1">
    <citation type="submission" date="2016-01" db="EMBL/GenBank/DDBJ databases">
        <title>Characterization of the Clostridium difficile lineages that are prevalent in Hong Kong and China.</title>
        <authorList>
            <person name="Kwok J.S.-L."/>
            <person name="Lam W.-Y."/>
            <person name="Ip M."/>
            <person name="Chan T.-F."/>
            <person name="Hawkey P.M."/>
            <person name="Tsui S.K.-W."/>
        </authorList>
    </citation>
    <scope>NUCLEOTIDE SEQUENCE [LARGE SCALE GENOMIC DNA]</scope>
    <source>
        <strain evidence="7 8">300064</strain>
    </source>
</reference>
<evidence type="ECO:0000256" key="3">
    <source>
        <dbReference type="ARBA" id="ARBA00023082"/>
    </source>
</evidence>
<organism evidence="7 8">
    <name type="scientific">Clostridium butyricum</name>
    <dbReference type="NCBI Taxonomy" id="1492"/>
    <lineage>
        <taxon>Bacteria</taxon>
        <taxon>Bacillati</taxon>
        <taxon>Bacillota</taxon>
        <taxon>Clostridia</taxon>
        <taxon>Eubacteriales</taxon>
        <taxon>Clostridiaceae</taxon>
        <taxon>Clostridium</taxon>
    </lineage>
</organism>
<dbReference type="GO" id="GO:0006352">
    <property type="term" value="P:DNA-templated transcription initiation"/>
    <property type="evidence" value="ECO:0007669"/>
    <property type="project" value="InterPro"/>
</dbReference>
<dbReference type="EMBL" id="LRDH01000109">
    <property type="protein sequence ID" value="PPV14328.1"/>
    <property type="molecule type" value="Genomic_DNA"/>
</dbReference>
<dbReference type="SUPFAM" id="SSF88659">
    <property type="entry name" value="Sigma3 and sigma4 domains of RNA polymerase sigma factors"/>
    <property type="match status" value="1"/>
</dbReference>
<dbReference type="CDD" id="cd06171">
    <property type="entry name" value="Sigma70_r4"/>
    <property type="match status" value="1"/>
</dbReference>
<dbReference type="SUPFAM" id="SSF88946">
    <property type="entry name" value="Sigma2 domain of RNA polymerase sigma factors"/>
    <property type="match status" value="1"/>
</dbReference>
<evidence type="ECO:0000313" key="7">
    <source>
        <dbReference type="EMBL" id="PPV14328.1"/>
    </source>
</evidence>
<feature type="domain" description="RNA polymerase sigma factor 70 region 4 type 2" evidence="6">
    <location>
        <begin position="104"/>
        <end position="154"/>
    </location>
</feature>
<dbReference type="PANTHER" id="PTHR43133:SF60">
    <property type="entry name" value="RNA POLYMERASE SIGMA FACTOR SIGV"/>
    <property type="match status" value="1"/>
</dbReference>
<dbReference type="GO" id="GO:0016987">
    <property type="term" value="F:sigma factor activity"/>
    <property type="evidence" value="ECO:0007669"/>
    <property type="project" value="UniProtKB-KW"/>
</dbReference>
<evidence type="ECO:0000259" key="5">
    <source>
        <dbReference type="Pfam" id="PF04542"/>
    </source>
</evidence>
<dbReference type="RefSeq" id="WP_027636615.1">
    <property type="nucleotide sequence ID" value="NZ_CANCWB010000003.1"/>
</dbReference>
<keyword evidence="4" id="KW-0804">Transcription</keyword>
<gene>
    <name evidence="7" type="ORF">AWN73_14080</name>
</gene>
<evidence type="ECO:0000256" key="2">
    <source>
        <dbReference type="ARBA" id="ARBA00023015"/>
    </source>
</evidence>
<keyword evidence="3" id="KW-0731">Sigma factor</keyword>
<keyword evidence="2" id="KW-0805">Transcription regulation</keyword>
<dbReference type="Pfam" id="PF08281">
    <property type="entry name" value="Sigma70_r4_2"/>
    <property type="match status" value="1"/>
</dbReference>
<evidence type="ECO:0000313" key="8">
    <source>
        <dbReference type="Proteomes" id="UP000238081"/>
    </source>
</evidence>
<dbReference type="GO" id="GO:0003677">
    <property type="term" value="F:DNA binding"/>
    <property type="evidence" value="ECO:0007669"/>
    <property type="project" value="InterPro"/>
</dbReference>
<feature type="domain" description="RNA polymerase sigma-70 region 2" evidence="5">
    <location>
        <begin position="16"/>
        <end position="80"/>
    </location>
</feature>
<dbReference type="Gene3D" id="1.10.10.10">
    <property type="entry name" value="Winged helix-like DNA-binding domain superfamily/Winged helix DNA-binding domain"/>
    <property type="match status" value="1"/>
</dbReference>
<proteinExistence type="inferred from homology"/>
<evidence type="ECO:0000256" key="1">
    <source>
        <dbReference type="ARBA" id="ARBA00010641"/>
    </source>
</evidence>
<evidence type="ECO:0000256" key="4">
    <source>
        <dbReference type="ARBA" id="ARBA00023163"/>
    </source>
</evidence>
<dbReference type="Gene3D" id="1.10.1740.10">
    <property type="match status" value="1"/>
</dbReference>
<protein>
    <submittedName>
        <fullName evidence="7">RNA polymerase subunit sigma-70</fullName>
    </submittedName>
</protein>
<dbReference type="InterPro" id="IPR007627">
    <property type="entry name" value="RNA_pol_sigma70_r2"/>
</dbReference>
<dbReference type="InterPro" id="IPR036388">
    <property type="entry name" value="WH-like_DNA-bd_sf"/>
</dbReference>
<dbReference type="InterPro" id="IPR014284">
    <property type="entry name" value="RNA_pol_sigma-70_dom"/>
</dbReference>
<dbReference type="AlphaFoldDB" id="A0A2S7FA02"/>
<sequence>MNKSCLENQIADYVIQYKENIYCLAFSYVKNADDALDIVQESIYKALSSKDSLKNPNYIKTWFYRIVVNASLDFLRKKRKLDVVDSEIFSTLDHGVIDDYENVDLQKALDNLPSNYRTIIILRYFEDLKIDEIAEILNENINTIKSRLYKSLKILRIKMNDSEEVYYER</sequence>
<dbReference type="InterPro" id="IPR013249">
    <property type="entry name" value="RNA_pol_sigma70_r4_t2"/>
</dbReference>